<dbReference type="WBParaSite" id="TASK_0000315601-mRNA-1">
    <property type="protein sequence ID" value="TASK_0000315601-mRNA-1"/>
    <property type="gene ID" value="TASK_0000315601"/>
</dbReference>
<gene>
    <name evidence="2" type="ORF">TASK_LOCUS3157</name>
</gene>
<evidence type="ECO:0000313" key="2">
    <source>
        <dbReference type="EMBL" id="VDK27529.1"/>
    </source>
</evidence>
<reference evidence="2 3" key="2">
    <citation type="submission" date="2018-11" db="EMBL/GenBank/DDBJ databases">
        <authorList>
            <consortium name="Pathogen Informatics"/>
        </authorList>
    </citation>
    <scope>NUCLEOTIDE SEQUENCE [LARGE SCALE GENOMIC DNA]</scope>
</reference>
<dbReference type="AlphaFoldDB" id="A0A0R3W0G2"/>
<organism evidence="4">
    <name type="scientific">Taenia asiatica</name>
    <name type="common">Asian tapeworm</name>
    <dbReference type="NCBI Taxonomy" id="60517"/>
    <lineage>
        <taxon>Eukaryota</taxon>
        <taxon>Metazoa</taxon>
        <taxon>Spiralia</taxon>
        <taxon>Lophotrochozoa</taxon>
        <taxon>Platyhelminthes</taxon>
        <taxon>Cestoda</taxon>
        <taxon>Eucestoda</taxon>
        <taxon>Cyclophyllidea</taxon>
        <taxon>Taeniidae</taxon>
        <taxon>Taenia</taxon>
    </lineage>
</organism>
<keyword evidence="3" id="KW-1185">Reference proteome</keyword>
<evidence type="ECO:0000313" key="4">
    <source>
        <dbReference type="WBParaSite" id="TASK_0000315601-mRNA-1"/>
    </source>
</evidence>
<evidence type="ECO:0000256" key="1">
    <source>
        <dbReference type="SAM" id="MobiDB-lite"/>
    </source>
</evidence>
<evidence type="ECO:0000313" key="3">
    <source>
        <dbReference type="Proteomes" id="UP000282613"/>
    </source>
</evidence>
<proteinExistence type="predicted"/>
<feature type="region of interest" description="Disordered" evidence="1">
    <location>
        <begin position="1"/>
        <end position="22"/>
    </location>
</feature>
<sequence>MRKLMQHLHPHLSSMRTSSHRRRLSLHTVRLHRIDGTSGRWVRLLDLQRLRHS</sequence>
<feature type="compositionally biased region" description="Basic residues" evidence="1">
    <location>
        <begin position="1"/>
        <end position="10"/>
    </location>
</feature>
<accession>A0A0R3W0G2</accession>
<protein>
    <submittedName>
        <fullName evidence="2 4">Uncharacterized protein</fullName>
    </submittedName>
</protein>
<dbReference type="EMBL" id="UYRS01006395">
    <property type="protein sequence ID" value="VDK27529.1"/>
    <property type="molecule type" value="Genomic_DNA"/>
</dbReference>
<dbReference type="Proteomes" id="UP000282613">
    <property type="component" value="Unassembled WGS sequence"/>
</dbReference>
<name>A0A0R3W0G2_TAEAS</name>
<reference evidence="4" key="1">
    <citation type="submission" date="2017-02" db="UniProtKB">
        <authorList>
            <consortium name="WormBaseParasite"/>
        </authorList>
    </citation>
    <scope>IDENTIFICATION</scope>
</reference>